<comment type="subcellular location">
    <subcellularLocation>
        <location evidence="1">Membrane</location>
        <topology evidence="1">Multi-pass membrane protein</topology>
    </subcellularLocation>
</comment>
<evidence type="ECO:0000313" key="7">
    <source>
        <dbReference type="EMBL" id="OGM43347.1"/>
    </source>
</evidence>
<dbReference type="PANTHER" id="PTHR37451:SF4">
    <property type="entry name" value="MARVEL DOMAIN-CONTAINING PROTEIN"/>
    <property type="match status" value="1"/>
</dbReference>
<evidence type="ECO:0000259" key="6">
    <source>
        <dbReference type="Pfam" id="PF01284"/>
    </source>
</evidence>
<feature type="transmembrane region" description="Helical" evidence="5">
    <location>
        <begin position="69"/>
        <end position="91"/>
    </location>
</feature>
<dbReference type="STRING" id="109264.A0A1F7ZVA9"/>
<evidence type="ECO:0000256" key="5">
    <source>
        <dbReference type="SAM" id="Phobius"/>
    </source>
</evidence>
<dbReference type="GO" id="GO:0016020">
    <property type="term" value="C:membrane"/>
    <property type="evidence" value="ECO:0007669"/>
    <property type="project" value="UniProtKB-SubCell"/>
</dbReference>
<dbReference type="InterPro" id="IPR008253">
    <property type="entry name" value="Marvel"/>
</dbReference>
<feature type="domain" description="MARVEL" evidence="6">
    <location>
        <begin position="5"/>
        <end position="137"/>
    </location>
</feature>
<proteinExistence type="predicted"/>
<dbReference type="GeneID" id="34452085"/>
<feature type="transmembrane region" description="Helical" evidence="5">
    <location>
        <begin position="36"/>
        <end position="57"/>
    </location>
</feature>
<sequence>METIQLGIHVVQSVIALIILGCSIYGVTIASTTTGFGLAIFTVIQAIATILVAIYILTASFIAKSIYKLWLLVGANCVTAIFWIATIGTLASQQYWNHECQYNHGHCYRKRDGSGSHGVHAATIALSVIDGLLSIFSIGYSLWAKKNHRTKTPATE</sequence>
<dbReference type="EMBL" id="LYCR01000072">
    <property type="protein sequence ID" value="OGM43347.1"/>
    <property type="molecule type" value="Genomic_DNA"/>
</dbReference>
<keyword evidence="2 5" id="KW-0812">Transmembrane</keyword>
<protein>
    <submittedName>
        <fullName evidence="7">Integral membrane protein</fullName>
    </submittedName>
</protein>
<feature type="transmembrane region" description="Helical" evidence="5">
    <location>
        <begin position="7"/>
        <end position="30"/>
    </location>
</feature>
<evidence type="ECO:0000256" key="1">
    <source>
        <dbReference type="ARBA" id="ARBA00004141"/>
    </source>
</evidence>
<dbReference type="Pfam" id="PF01284">
    <property type="entry name" value="MARVEL"/>
    <property type="match status" value="1"/>
</dbReference>
<keyword evidence="4 5" id="KW-0472">Membrane</keyword>
<dbReference type="RefSeq" id="XP_022387064.1">
    <property type="nucleotide sequence ID" value="XM_022535824.1"/>
</dbReference>
<name>A0A1F7ZVA9_9EURO</name>
<evidence type="ECO:0000256" key="3">
    <source>
        <dbReference type="ARBA" id="ARBA00022989"/>
    </source>
</evidence>
<keyword evidence="3 5" id="KW-1133">Transmembrane helix</keyword>
<comment type="caution">
    <text evidence="7">The sequence shown here is derived from an EMBL/GenBank/DDBJ whole genome shotgun (WGS) entry which is preliminary data.</text>
</comment>
<feature type="transmembrane region" description="Helical" evidence="5">
    <location>
        <begin position="119"/>
        <end position="143"/>
    </location>
</feature>
<gene>
    <name evidence="7" type="ORF">ABOM_008695</name>
</gene>
<dbReference type="AlphaFoldDB" id="A0A1F7ZVA9"/>
<evidence type="ECO:0000256" key="2">
    <source>
        <dbReference type="ARBA" id="ARBA00022692"/>
    </source>
</evidence>
<dbReference type="OrthoDB" id="5325022at2759"/>
<accession>A0A1F7ZVA9</accession>
<reference evidence="7 8" key="1">
    <citation type="journal article" date="2016" name="Genome Biol. Evol.">
        <title>Draft genome sequence of an aflatoxigenic Aspergillus species, A. bombycis.</title>
        <authorList>
            <person name="Moore G.G."/>
            <person name="Mack B.M."/>
            <person name="Beltz S.B."/>
            <person name="Gilbert M.K."/>
        </authorList>
    </citation>
    <scope>NUCLEOTIDE SEQUENCE [LARGE SCALE GENOMIC DNA]</scope>
    <source>
        <strain evidence="8">NRRL 26010</strain>
    </source>
</reference>
<organism evidence="7 8">
    <name type="scientific">Aspergillus bombycis</name>
    <dbReference type="NCBI Taxonomy" id="109264"/>
    <lineage>
        <taxon>Eukaryota</taxon>
        <taxon>Fungi</taxon>
        <taxon>Dikarya</taxon>
        <taxon>Ascomycota</taxon>
        <taxon>Pezizomycotina</taxon>
        <taxon>Eurotiomycetes</taxon>
        <taxon>Eurotiomycetidae</taxon>
        <taxon>Eurotiales</taxon>
        <taxon>Aspergillaceae</taxon>
        <taxon>Aspergillus</taxon>
    </lineage>
</organism>
<dbReference type="PANTHER" id="PTHR37451">
    <property type="entry name" value="MARVEL DOMAIN"/>
    <property type="match status" value="1"/>
</dbReference>
<keyword evidence="8" id="KW-1185">Reference proteome</keyword>
<evidence type="ECO:0000256" key="4">
    <source>
        <dbReference type="ARBA" id="ARBA00023136"/>
    </source>
</evidence>
<dbReference type="Proteomes" id="UP000179179">
    <property type="component" value="Unassembled WGS sequence"/>
</dbReference>
<evidence type="ECO:0000313" key="8">
    <source>
        <dbReference type="Proteomes" id="UP000179179"/>
    </source>
</evidence>